<protein>
    <recommendedName>
        <fullName evidence="4">Glutaredoxin domain-containing protein</fullName>
    </recommendedName>
</protein>
<dbReference type="SUPFAM" id="SSF52833">
    <property type="entry name" value="Thioredoxin-like"/>
    <property type="match status" value="1"/>
</dbReference>
<dbReference type="PROSITE" id="PS51354">
    <property type="entry name" value="GLUTAREDOXIN_2"/>
    <property type="match status" value="1"/>
</dbReference>
<keyword evidence="3" id="KW-1185">Reference proteome</keyword>
<evidence type="ECO:0008006" key="4">
    <source>
        <dbReference type="Google" id="ProtNLM"/>
    </source>
</evidence>
<name>A0A9P5XL05_9AGAR</name>
<organism evidence="2 3">
    <name type="scientific">Macrolepiota fuliginosa MF-IS2</name>
    <dbReference type="NCBI Taxonomy" id="1400762"/>
    <lineage>
        <taxon>Eukaryota</taxon>
        <taxon>Fungi</taxon>
        <taxon>Dikarya</taxon>
        <taxon>Basidiomycota</taxon>
        <taxon>Agaricomycotina</taxon>
        <taxon>Agaricomycetes</taxon>
        <taxon>Agaricomycetidae</taxon>
        <taxon>Agaricales</taxon>
        <taxon>Agaricineae</taxon>
        <taxon>Agaricaceae</taxon>
        <taxon>Macrolepiota</taxon>
    </lineage>
</organism>
<dbReference type="PANTHER" id="PTHR45694:SF18">
    <property type="entry name" value="GLUTAREDOXIN-1-RELATED"/>
    <property type="match status" value="1"/>
</dbReference>
<reference evidence="2" key="1">
    <citation type="submission" date="2020-11" db="EMBL/GenBank/DDBJ databases">
        <authorList>
            <consortium name="DOE Joint Genome Institute"/>
            <person name="Ahrendt S."/>
            <person name="Riley R."/>
            <person name="Andreopoulos W."/>
            <person name="Labutti K."/>
            <person name="Pangilinan J."/>
            <person name="Ruiz-Duenas F.J."/>
            <person name="Barrasa J.M."/>
            <person name="Sanchez-Garcia M."/>
            <person name="Camarero S."/>
            <person name="Miyauchi S."/>
            <person name="Serrano A."/>
            <person name="Linde D."/>
            <person name="Babiker R."/>
            <person name="Drula E."/>
            <person name="Ayuso-Fernandez I."/>
            <person name="Pacheco R."/>
            <person name="Padilla G."/>
            <person name="Ferreira P."/>
            <person name="Barriuso J."/>
            <person name="Kellner H."/>
            <person name="Castanera R."/>
            <person name="Alfaro M."/>
            <person name="Ramirez L."/>
            <person name="Pisabarro A.G."/>
            <person name="Kuo A."/>
            <person name="Tritt A."/>
            <person name="Lipzen A."/>
            <person name="He G."/>
            <person name="Yan M."/>
            <person name="Ng V."/>
            <person name="Cullen D."/>
            <person name="Martin F."/>
            <person name="Rosso M.-N."/>
            <person name="Henrissat B."/>
            <person name="Hibbett D."/>
            <person name="Martinez A.T."/>
            <person name="Grigoriev I.V."/>
        </authorList>
    </citation>
    <scope>NUCLEOTIDE SEQUENCE</scope>
    <source>
        <strain evidence="2">MF-IS2</strain>
    </source>
</reference>
<proteinExistence type="predicted"/>
<comment type="caution">
    <text evidence="2">The sequence shown here is derived from an EMBL/GenBank/DDBJ whole genome shotgun (WGS) entry which is preliminary data.</text>
</comment>
<dbReference type="InterPro" id="IPR036249">
    <property type="entry name" value="Thioredoxin-like_sf"/>
</dbReference>
<dbReference type="Proteomes" id="UP000807342">
    <property type="component" value="Unassembled WGS sequence"/>
</dbReference>
<dbReference type="GO" id="GO:0005737">
    <property type="term" value="C:cytoplasm"/>
    <property type="evidence" value="ECO:0007669"/>
    <property type="project" value="TreeGrafter"/>
</dbReference>
<evidence type="ECO:0000313" key="2">
    <source>
        <dbReference type="EMBL" id="KAF9452788.1"/>
    </source>
</evidence>
<dbReference type="GO" id="GO:0034599">
    <property type="term" value="P:cellular response to oxidative stress"/>
    <property type="evidence" value="ECO:0007669"/>
    <property type="project" value="TreeGrafter"/>
</dbReference>
<keyword evidence="1" id="KW-0812">Transmembrane</keyword>
<evidence type="ECO:0000313" key="3">
    <source>
        <dbReference type="Proteomes" id="UP000807342"/>
    </source>
</evidence>
<dbReference type="AlphaFoldDB" id="A0A9P5XL05"/>
<feature type="transmembrane region" description="Helical" evidence="1">
    <location>
        <begin position="209"/>
        <end position="236"/>
    </location>
</feature>
<keyword evidence="1" id="KW-0472">Membrane</keyword>
<accession>A0A9P5XL05</accession>
<gene>
    <name evidence="2" type="ORF">P691DRAFT_783334</name>
</gene>
<dbReference type="PANTHER" id="PTHR45694">
    <property type="entry name" value="GLUTAREDOXIN 2"/>
    <property type="match status" value="1"/>
</dbReference>
<dbReference type="GO" id="GO:0015038">
    <property type="term" value="F:glutathione disulfide oxidoreductase activity"/>
    <property type="evidence" value="ECO:0007669"/>
    <property type="project" value="TreeGrafter"/>
</dbReference>
<evidence type="ECO:0000256" key="1">
    <source>
        <dbReference type="SAM" id="Phobius"/>
    </source>
</evidence>
<dbReference type="EMBL" id="MU151068">
    <property type="protein sequence ID" value="KAF9452788.1"/>
    <property type="molecule type" value="Genomic_DNA"/>
</dbReference>
<sequence>MKRLNREIQESLFERWQHFRGSTTWVAICLEVEMLRETQDLAIMMHNMDAVIAKIDSAVSGDFLEVHMVMRHEQRGENKDEHSGYTYCHSGPLDHWKDPKCPNTGSMKGLDDYSMDGICLVVDGKKSEAKRSCPDSVNRFNLNYLPPLPPRSLLTSPSLMFIPRVTSRTALQEHLLPFHTSSEKPQPPLFMAQLAAALHPRKSKQRTAILALIFLVLLSAYVLLVHCASAGASLALRRPETRPGPSQLALALDSIRNSRLAGVHSVETAKQIQLTSAEELAAVSSFLASLPQNQIPSSVDPSSPIDPQLVLDFDTRGPRASEEVRAMVDDVWSRNPVFLYSKFYSPSSREVKAILAGLNLKPSPTIIDVDVRDDADVLIPVLRRLTSSDEFPFLIIAGKPVGSVQEIRRMVSNGTLRQMITRSGAVIDGVKKKKH</sequence>
<dbReference type="OrthoDB" id="423313at2759"/>
<dbReference type="Gene3D" id="3.40.30.10">
    <property type="entry name" value="Glutaredoxin"/>
    <property type="match status" value="1"/>
</dbReference>
<keyword evidence="1" id="KW-1133">Transmembrane helix</keyword>